<dbReference type="Gene3D" id="2.70.98.70">
    <property type="match status" value="1"/>
</dbReference>
<dbReference type="InterPro" id="IPR008929">
    <property type="entry name" value="Chondroitin_lyas"/>
</dbReference>
<evidence type="ECO:0000313" key="9">
    <source>
        <dbReference type="Proteomes" id="UP000192276"/>
    </source>
</evidence>
<evidence type="ECO:0000256" key="4">
    <source>
        <dbReference type="ARBA" id="ARBA00023239"/>
    </source>
</evidence>
<dbReference type="Pfam" id="PF07940">
    <property type="entry name" value="Hepar_II_III_C"/>
    <property type="match status" value="1"/>
</dbReference>
<feature type="domain" description="Alginate lyase" evidence="6">
    <location>
        <begin position="59"/>
        <end position="297"/>
    </location>
</feature>
<feature type="signal peptide" evidence="5">
    <location>
        <begin position="1"/>
        <end position="23"/>
    </location>
</feature>
<evidence type="ECO:0000256" key="1">
    <source>
        <dbReference type="ARBA" id="ARBA00004418"/>
    </source>
</evidence>
<dbReference type="OrthoDB" id="9772435at2"/>
<evidence type="ECO:0000256" key="3">
    <source>
        <dbReference type="ARBA" id="ARBA00022764"/>
    </source>
</evidence>
<dbReference type="InterPro" id="IPR008397">
    <property type="entry name" value="Alginate_lyase_dom"/>
</dbReference>
<keyword evidence="4" id="KW-0456">Lyase</keyword>
<proteinExistence type="predicted"/>
<dbReference type="RefSeq" id="WP_081167083.1">
    <property type="nucleotide sequence ID" value="NZ_LWBP01000191.1"/>
</dbReference>
<comment type="subcellular location">
    <subcellularLocation>
        <location evidence="1">Periplasm</location>
    </subcellularLocation>
</comment>
<dbReference type="Gene3D" id="1.50.10.100">
    <property type="entry name" value="Chondroitin AC/alginate lyase"/>
    <property type="match status" value="1"/>
</dbReference>
<dbReference type="Proteomes" id="UP000192276">
    <property type="component" value="Unassembled WGS sequence"/>
</dbReference>
<feature type="domain" description="Heparinase II/III-like C-terminal" evidence="7">
    <location>
        <begin position="378"/>
        <end position="637"/>
    </location>
</feature>
<evidence type="ECO:0000259" key="6">
    <source>
        <dbReference type="Pfam" id="PF05426"/>
    </source>
</evidence>
<keyword evidence="3" id="KW-0574">Periplasm</keyword>
<keyword evidence="9" id="KW-1185">Reference proteome</keyword>
<dbReference type="STRING" id="550983.A4R26_23910"/>
<dbReference type="InterPro" id="IPR012480">
    <property type="entry name" value="Hepar_II_III_C"/>
</dbReference>
<sequence length="711" mass="80321">MPRTERLCLVWLLIAGLLQSAKAQQHPSILLTRQNIENVRNGVARYPLLQQSWKELKKDADKAIKATIDVPMPHDAGGGVTHEQHKKNYQNILACGVAWQITNDDRYARYVKELLMQYAAVYNTWPRHPRRKDAPGGKMFWQNLNDCVWQVYVIQGYDCIYDYLNADERKKIEDNLFEPIVKELSEVNGDIFNRIHNHGTWSVAAVGMTGYVCGRKEWVDMALHGSKKDDKSGFLAQLNRLFSPDGYYTEGPYYQRYAILPFILFAKTIHQYQPELGIYNYRSGLLKKAVNTALQCTYTNKVFFPVNDAMKDKTYESEELVYAVDIAYSDMQSADDLLDIAQQQKRVIVSDAGVKVAKAIAEGKTKPFAYQPVWISDGADGNEGGLGILRWGSNDDQACVVMKAASQGMGHGHFDRLNILYYDNNTEVFSDYGAVRFLNIETKNGGNYTRENTTWGKQTIAHNTIAVDKQSQYRANEKAGDRSAPRLVYFNATSQYQVVCAEEDHAFEGVQLVRTAILFKPQGAAMPLLIDVFKAKSAAPHQYDLPFWYQGHLTDSNFPITASKTQLLPAGGNYGYQHLWVNGETKMNTANGVITFINNKRFYSTTFLADTNTSVSFVTCGANDPDFNLRNEKAYIITTKAAAGHTFINITEPHGKTNPVAEYTVGFKPQTKDIKLVSDDADNTAFTFTYNKVTYKVNLQYNNKLSFITIK</sequence>
<dbReference type="EMBL" id="LWBP01000191">
    <property type="protein sequence ID" value="OQP57574.1"/>
    <property type="molecule type" value="Genomic_DNA"/>
</dbReference>
<organism evidence="8 9">
    <name type="scientific">Niastella populi</name>
    <dbReference type="NCBI Taxonomy" id="550983"/>
    <lineage>
        <taxon>Bacteria</taxon>
        <taxon>Pseudomonadati</taxon>
        <taxon>Bacteroidota</taxon>
        <taxon>Chitinophagia</taxon>
        <taxon>Chitinophagales</taxon>
        <taxon>Chitinophagaceae</taxon>
        <taxon>Niastella</taxon>
    </lineage>
</organism>
<evidence type="ECO:0000313" key="8">
    <source>
        <dbReference type="EMBL" id="OQP57574.1"/>
    </source>
</evidence>
<gene>
    <name evidence="8" type="ORF">A4R26_23910</name>
</gene>
<evidence type="ECO:0000256" key="2">
    <source>
        <dbReference type="ARBA" id="ARBA00022729"/>
    </source>
</evidence>
<dbReference type="AlphaFoldDB" id="A0A1V9FGU5"/>
<evidence type="ECO:0000256" key="5">
    <source>
        <dbReference type="SAM" id="SignalP"/>
    </source>
</evidence>
<reference evidence="9" key="1">
    <citation type="submission" date="2016-04" db="EMBL/GenBank/DDBJ databases">
        <authorList>
            <person name="Chen L."/>
            <person name="Zhuang W."/>
            <person name="Wang G."/>
        </authorList>
    </citation>
    <scope>NUCLEOTIDE SEQUENCE [LARGE SCALE GENOMIC DNA]</scope>
    <source>
        <strain evidence="9">208</strain>
    </source>
</reference>
<name>A0A1V9FGU5_9BACT</name>
<dbReference type="PANTHER" id="PTHR39210:SF1">
    <property type="entry name" value="HEPARIN-SULFATE LYASE"/>
    <property type="match status" value="1"/>
</dbReference>
<evidence type="ECO:0000259" key="7">
    <source>
        <dbReference type="Pfam" id="PF07940"/>
    </source>
</evidence>
<accession>A0A1V9FGU5</accession>
<comment type="caution">
    <text evidence="8">The sequence shown here is derived from an EMBL/GenBank/DDBJ whole genome shotgun (WGS) entry which is preliminary data.</text>
</comment>
<keyword evidence="2 5" id="KW-0732">Signal</keyword>
<dbReference type="GO" id="GO:0016829">
    <property type="term" value="F:lyase activity"/>
    <property type="evidence" value="ECO:0007669"/>
    <property type="project" value="UniProtKB-KW"/>
</dbReference>
<protein>
    <submittedName>
        <fullName evidence="8">Heparinase</fullName>
    </submittedName>
</protein>
<dbReference type="GO" id="GO:0042597">
    <property type="term" value="C:periplasmic space"/>
    <property type="evidence" value="ECO:0007669"/>
    <property type="project" value="UniProtKB-SubCell"/>
</dbReference>
<dbReference type="PANTHER" id="PTHR39210">
    <property type="entry name" value="HEPARIN-SULFATE LYASE"/>
    <property type="match status" value="1"/>
</dbReference>
<dbReference type="SUPFAM" id="SSF48230">
    <property type="entry name" value="Chondroitin AC/alginate lyase"/>
    <property type="match status" value="1"/>
</dbReference>
<dbReference type="Pfam" id="PF05426">
    <property type="entry name" value="Alginate_lyase"/>
    <property type="match status" value="1"/>
</dbReference>
<feature type="chain" id="PRO_5012709336" evidence="5">
    <location>
        <begin position="24"/>
        <end position="711"/>
    </location>
</feature>